<dbReference type="RefSeq" id="WP_209366211.1">
    <property type="nucleotide sequence ID" value="NZ_CP046956.1"/>
</dbReference>
<dbReference type="InterPro" id="IPR019734">
    <property type="entry name" value="TPR_rpt"/>
</dbReference>
<dbReference type="InterPro" id="IPR002575">
    <property type="entry name" value="Aminoglycoside_PTrfase"/>
</dbReference>
<name>A0ABX7VVU0_9BACI</name>
<proteinExistence type="predicted"/>
<dbReference type="Gene3D" id="1.25.40.10">
    <property type="entry name" value="Tetratricopeptide repeat domain"/>
    <property type="match status" value="1"/>
</dbReference>
<keyword evidence="4" id="KW-1185">Reference proteome</keyword>
<gene>
    <name evidence="3" type="ORF">ERJ70_18425</name>
</gene>
<sequence length="531" mass="61908">MEQNALQVAKNYQKQRQWGKAAALFQQYMKNNQENCDATVFAAYARSLRFTGETDKAEKVLQTGKRQHPESERILLEFHNLYDFLGQWETAEEIAKSLIKKNPNKPNYHFRLGRTYSFLEKPKQAKKAYRKALEQQHGLSFKQLTTKIQAGFATNPEEVSSTYVFMDGKNNLGAFIHDYKGKKYFTKIASYKNNKVGAGREETFYKQLSADFPQLEGLAPKYIDAQVIDKIAYLTIEWIDAVPAAQKDIKTIIPAVQRLSSIGFQSLNNSYPNPDYVFQYKKGRAISVVHFFTQIHQAIYNEKMFESIQLIMKQHRYLNGVRKIIERLKTVVVGCRLYEFIEPEKHYALLHGDFAFQNVMIDKKTGSPKVIDWTSFTTGPHFIDVARLFTSLLIPYQEVKRLYLEDDQTGGRLSQVEQIFFLYALILFYFQKLGRKGLETELSIYLLPALKDLERLVVEFSQTEEGKHVEKNLSLPEDENALKIKQLEQKLDIIQEERDHLQERLDGVLNSKSWRITMPLRLFTERKQKKR</sequence>
<evidence type="ECO:0000259" key="2">
    <source>
        <dbReference type="Pfam" id="PF01636"/>
    </source>
</evidence>
<feature type="coiled-coil region" evidence="1">
    <location>
        <begin position="477"/>
        <end position="511"/>
    </location>
</feature>
<dbReference type="InterPro" id="IPR011990">
    <property type="entry name" value="TPR-like_helical_dom_sf"/>
</dbReference>
<protein>
    <submittedName>
        <fullName evidence="3">Phosphotransferase</fullName>
    </submittedName>
</protein>
<evidence type="ECO:0000256" key="1">
    <source>
        <dbReference type="SAM" id="Coils"/>
    </source>
</evidence>
<keyword evidence="1" id="KW-0175">Coiled coil</keyword>
<dbReference type="Pfam" id="PF13181">
    <property type="entry name" value="TPR_8"/>
    <property type="match status" value="1"/>
</dbReference>
<organism evidence="3 4">
    <name type="scientific">Sediminibacillus dalangtanensis</name>
    <dbReference type="NCBI Taxonomy" id="2729421"/>
    <lineage>
        <taxon>Bacteria</taxon>
        <taxon>Bacillati</taxon>
        <taxon>Bacillota</taxon>
        <taxon>Bacilli</taxon>
        <taxon>Bacillales</taxon>
        <taxon>Bacillaceae</taxon>
        <taxon>Sediminibacillus</taxon>
    </lineage>
</organism>
<dbReference type="SUPFAM" id="SSF56112">
    <property type="entry name" value="Protein kinase-like (PK-like)"/>
    <property type="match status" value="1"/>
</dbReference>
<dbReference type="SMART" id="SM00028">
    <property type="entry name" value="TPR"/>
    <property type="match status" value="2"/>
</dbReference>
<dbReference type="EMBL" id="CP046956">
    <property type="protein sequence ID" value="QTN01090.1"/>
    <property type="molecule type" value="Genomic_DNA"/>
</dbReference>
<dbReference type="Proteomes" id="UP000665043">
    <property type="component" value="Chromosome"/>
</dbReference>
<evidence type="ECO:0000313" key="4">
    <source>
        <dbReference type="Proteomes" id="UP000665043"/>
    </source>
</evidence>
<dbReference type="Pfam" id="PF01636">
    <property type="entry name" value="APH"/>
    <property type="match status" value="1"/>
</dbReference>
<feature type="domain" description="Aminoglycoside phosphotransferase" evidence="2">
    <location>
        <begin position="344"/>
        <end position="391"/>
    </location>
</feature>
<reference evidence="3 4" key="1">
    <citation type="submission" date="2019-12" db="EMBL/GenBank/DDBJ databases">
        <title>The whole genome sequencing of a strain isolated from a Mars analog, Dalangtan Playa.</title>
        <authorList>
            <person name="Huang T."/>
        </authorList>
    </citation>
    <scope>NUCLEOTIDE SEQUENCE [LARGE SCALE GENOMIC DNA]</scope>
    <source>
        <strain evidence="3 4">DP4-553-S</strain>
    </source>
</reference>
<evidence type="ECO:0000313" key="3">
    <source>
        <dbReference type="EMBL" id="QTN01090.1"/>
    </source>
</evidence>
<dbReference type="InterPro" id="IPR011009">
    <property type="entry name" value="Kinase-like_dom_sf"/>
</dbReference>
<dbReference type="Gene3D" id="3.90.1200.10">
    <property type="match status" value="1"/>
</dbReference>
<accession>A0ABX7VVU0</accession>
<dbReference type="SUPFAM" id="SSF48452">
    <property type="entry name" value="TPR-like"/>
    <property type="match status" value="1"/>
</dbReference>